<dbReference type="UniPathway" id="UPA00378"/>
<comment type="caution">
    <text evidence="7">The sequence shown here is derived from an EMBL/GenBank/DDBJ whole genome shotgun (WGS) entry which is preliminary data.</text>
</comment>
<feature type="transmembrane region" description="Helical" evidence="5">
    <location>
        <begin position="176"/>
        <end position="197"/>
    </location>
</feature>
<dbReference type="EC" id="1.3.1.94" evidence="5"/>
<comment type="function">
    <text evidence="5">Plays a key role in early steps of protein N-linked glycosylation by being involved in the conversion of polyprenol into dolichol. Acts as a polyprenal reductase that mediates the reduction of polyprenal into dolichal in a NADP-dependent mechanism. Dolichols are required for the synthesis of dolichol-linked monosaccharides and the oligosaccharide precursor used for N-glycosylation.</text>
</comment>
<evidence type="ECO:0000256" key="2">
    <source>
        <dbReference type="ARBA" id="ARBA00022692"/>
    </source>
</evidence>
<evidence type="ECO:0000256" key="5">
    <source>
        <dbReference type="RuleBase" id="RU367081"/>
    </source>
</evidence>
<dbReference type="InterPro" id="IPR039698">
    <property type="entry name" value="Dfg10/SRD5A3"/>
</dbReference>
<dbReference type="PANTHER" id="PTHR14624:SF0">
    <property type="entry name" value="POLYPRENOL REDUCTASE"/>
    <property type="match status" value="1"/>
</dbReference>
<dbReference type="OrthoDB" id="541710at2759"/>
<name>A0A8J5QHV4_9ASCO</name>
<comment type="similarity">
    <text evidence="5">Belongs to the steroid 5-alpha reductase family. Polyprenal reductase subfamily.</text>
</comment>
<keyword evidence="3 5" id="KW-1133">Transmembrane helix</keyword>
<evidence type="ECO:0000259" key="6">
    <source>
        <dbReference type="Pfam" id="PF02544"/>
    </source>
</evidence>
<keyword evidence="8" id="KW-1185">Reference proteome</keyword>
<comment type="pathway">
    <text evidence="5">Protein modification; protein glycosylation.</text>
</comment>
<keyword evidence="4 5" id="KW-0472">Membrane</keyword>
<evidence type="ECO:0000256" key="3">
    <source>
        <dbReference type="ARBA" id="ARBA00022989"/>
    </source>
</evidence>
<feature type="transmembrane region" description="Helical" evidence="5">
    <location>
        <begin position="242"/>
        <end position="260"/>
    </location>
</feature>
<dbReference type="GO" id="GO:0160198">
    <property type="term" value="F:polyprenal reductase activity"/>
    <property type="evidence" value="ECO:0007669"/>
    <property type="project" value="UniProtKB-EC"/>
</dbReference>
<accession>A0A8J5QHV4</accession>
<dbReference type="PROSITE" id="PS50244">
    <property type="entry name" value="S5A_REDUCTASE"/>
    <property type="match status" value="1"/>
</dbReference>
<keyword evidence="5" id="KW-0560">Oxidoreductase</keyword>
<dbReference type="PANTHER" id="PTHR14624">
    <property type="entry name" value="DFG10 PROTEIN"/>
    <property type="match status" value="1"/>
</dbReference>
<dbReference type="InterPro" id="IPR001104">
    <property type="entry name" value="3-oxo-5_a-steroid_4-DH_C"/>
</dbReference>
<comment type="subcellular location">
    <subcellularLocation>
        <location evidence="1">Endomembrane system</location>
        <topology evidence="1">Multi-pass membrane protein</topology>
    </subcellularLocation>
    <subcellularLocation>
        <location evidence="5">Endoplasmic reticulum membrane</location>
    </subcellularLocation>
</comment>
<feature type="transmembrane region" description="Helical" evidence="5">
    <location>
        <begin position="6"/>
        <end position="28"/>
    </location>
</feature>
<dbReference type="Proteomes" id="UP000694255">
    <property type="component" value="Unassembled WGS sequence"/>
</dbReference>
<proteinExistence type="inferred from homology"/>
<keyword evidence="5" id="KW-0521">NADP</keyword>
<feature type="transmembrane region" description="Helical" evidence="5">
    <location>
        <begin position="218"/>
        <end position="236"/>
    </location>
</feature>
<sequence length="285" mass="33136">MVESYPIQLIPSLGYIFLTIGIFTIKYLKSLNSFLLYGKTATKTTLETYSSSSSSTVRYISNHLTVPKAWFTHFYINAFGLSTALYLLQFTGKQQDITTGDQIAYKNMLIIQRLLWIQTGRRLLECLFLSKFSKTARMNIAHYFIGYAHYILVSLACYIGLTTYYTSDTQKVPLTLADYCLIIWFIVASIQQFLNHYHLSTLIKYTVPKFKLVSSPHYFNEIQIYIIFFILSVKNGWSLTSLNYLCCLIYVMVSLSISSLETYKYYQLKFKEEFKLKWSIFPGVL</sequence>
<dbReference type="GO" id="GO:0005789">
    <property type="term" value="C:endoplasmic reticulum membrane"/>
    <property type="evidence" value="ECO:0007669"/>
    <property type="project" value="UniProtKB-SubCell"/>
</dbReference>
<comment type="catalytic activity">
    <reaction evidence="5">
        <text>a di-trans,poly-cis-dolichal + NADP(+) = a di-trans,poly-cis-polyprenal + NADPH + H(+)</text>
        <dbReference type="Rhea" id="RHEA:80727"/>
        <dbReference type="Rhea" id="RHEA-COMP:19536"/>
        <dbReference type="Rhea" id="RHEA-COMP:19537"/>
        <dbReference type="ChEBI" id="CHEBI:15378"/>
        <dbReference type="ChEBI" id="CHEBI:57783"/>
        <dbReference type="ChEBI" id="CHEBI:58349"/>
        <dbReference type="ChEBI" id="CHEBI:231623"/>
        <dbReference type="ChEBI" id="CHEBI:231637"/>
        <dbReference type="EC" id="1.3.1.94"/>
    </reaction>
    <physiologicalReaction direction="right-to-left" evidence="5">
        <dbReference type="Rhea" id="RHEA:80729"/>
    </physiologicalReaction>
</comment>
<evidence type="ECO:0000313" key="7">
    <source>
        <dbReference type="EMBL" id="KAG7662319.1"/>
    </source>
</evidence>
<dbReference type="GO" id="GO:0006488">
    <property type="term" value="P:dolichol-linked oligosaccharide biosynthetic process"/>
    <property type="evidence" value="ECO:0007669"/>
    <property type="project" value="UniProtKB-UniRule"/>
</dbReference>
<gene>
    <name evidence="7" type="ORF">J8A68_004213</name>
</gene>
<evidence type="ECO:0000256" key="4">
    <source>
        <dbReference type="ARBA" id="ARBA00023136"/>
    </source>
</evidence>
<feature type="transmembrane region" description="Helical" evidence="5">
    <location>
        <begin position="140"/>
        <end position="164"/>
    </location>
</feature>
<evidence type="ECO:0000256" key="1">
    <source>
        <dbReference type="ARBA" id="ARBA00004127"/>
    </source>
</evidence>
<reference evidence="7 8" key="1">
    <citation type="journal article" date="2021" name="DNA Res.">
        <title>Genome analysis of Candida subhashii reveals its hybrid nature and dual mitochondrial genome conformations.</title>
        <authorList>
            <person name="Mixao V."/>
            <person name="Hegedusova E."/>
            <person name="Saus E."/>
            <person name="Pryszcz L.P."/>
            <person name="Cillingova A."/>
            <person name="Nosek J."/>
            <person name="Gabaldon T."/>
        </authorList>
    </citation>
    <scope>NUCLEOTIDE SEQUENCE [LARGE SCALE GENOMIC DNA]</scope>
    <source>
        <strain evidence="7 8">CBS 10753</strain>
    </source>
</reference>
<organism evidence="7 8">
    <name type="scientific">[Candida] subhashii</name>
    <dbReference type="NCBI Taxonomy" id="561895"/>
    <lineage>
        <taxon>Eukaryota</taxon>
        <taxon>Fungi</taxon>
        <taxon>Dikarya</taxon>
        <taxon>Ascomycota</taxon>
        <taxon>Saccharomycotina</taxon>
        <taxon>Pichiomycetes</taxon>
        <taxon>Debaryomycetaceae</taxon>
        <taxon>Spathaspora</taxon>
    </lineage>
</organism>
<dbReference type="AlphaFoldDB" id="A0A8J5QHV4"/>
<dbReference type="RefSeq" id="XP_049262552.1">
    <property type="nucleotide sequence ID" value="XM_049408148.1"/>
</dbReference>
<keyword evidence="5" id="KW-0256">Endoplasmic reticulum</keyword>
<dbReference type="GO" id="GO:0102389">
    <property type="term" value="F:polyprenol reductase activity"/>
    <property type="evidence" value="ECO:0007669"/>
    <property type="project" value="UniProtKB-UniRule"/>
</dbReference>
<dbReference type="EMBL" id="JAGSYN010000181">
    <property type="protein sequence ID" value="KAG7662319.1"/>
    <property type="molecule type" value="Genomic_DNA"/>
</dbReference>
<protein>
    <recommendedName>
        <fullName evidence="5">Polyprenal reductase</fullName>
        <ecNumber evidence="5">1.3.1.94</ecNumber>
    </recommendedName>
</protein>
<dbReference type="GeneID" id="73471013"/>
<dbReference type="Pfam" id="PF02544">
    <property type="entry name" value="Steroid_dh"/>
    <property type="match status" value="1"/>
</dbReference>
<feature type="domain" description="3-oxo-5-alpha-steroid 4-dehydrogenase C-terminal" evidence="6">
    <location>
        <begin position="162"/>
        <end position="283"/>
    </location>
</feature>
<evidence type="ECO:0000313" key="8">
    <source>
        <dbReference type="Proteomes" id="UP000694255"/>
    </source>
</evidence>
<dbReference type="GO" id="GO:0016095">
    <property type="term" value="P:polyprenol catabolic process"/>
    <property type="evidence" value="ECO:0007669"/>
    <property type="project" value="UniProtKB-UniRule"/>
</dbReference>
<dbReference type="GO" id="GO:0003865">
    <property type="term" value="F:3-oxo-5-alpha-steroid 4-dehydrogenase activity"/>
    <property type="evidence" value="ECO:0007669"/>
    <property type="project" value="TreeGrafter"/>
</dbReference>
<keyword evidence="2 5" id="KW-0812">Transmembrane</keyword>